<keyword evidence="3" id="KW-1185">Reference proteome</keyword>
<evidence type="ECO:0000313" key="3">
    <source>
        <dbReference type="Proteomes" id="UP001529491"/>
    </source>
</evidence>
<organism evidence="2 3">
    <name type="scientific">Shewanella youngdeokensis</name>
    <dbReference type="NCBI Taxonomy" id="2999068"/>
    <lineage>
        <taxon>Bacteria</taxon>
        <taxon>Pseudomonadati</taxon>
        <taxon>Pseudomonadota</taxon>
        <taxon>Gammaproteobacteria</taxon>
        <taxon>Alteromonadales</taxon>
        <taxon>Shewanellaceae</taxon>
        <taxon>Shewanella</taxon>
    </lineage>
</organism>
<evidence type="ECO:0000256" key="1">
    <source>
        <dbReference type="SAM" id="SignalP"/>
    </source>
</evidence>
<keyword evidence="1" id="KW-0732">Signal</keyword>
<protein>
    <recommendedName>
        <fullName evidence="4">Low-complexity protein</fullName>
    </recommendedName>
</protein>
<evidence type="ECO:0000313" key="2">
    <source>
        <dbReference type="EMBL" id="WOT06419.1"/>
    </source>
</evidence>
<accession>A0ABZ0K3M5</accession>
<feature type="chain" id="PRO_5045269663" description="Low-complexity protein" evidence="1">
    <location>
        <begin position="27"/>
        <end position="120"/>
    </location>
</feature>
<dbReference type="Proteomes" id="UP001529491">
    <property type="component" value="Chromosome"/>
</dbReference>
<feature type="signal peptide" evidence="1">
    <location>
        <begin position="1"/>
        <end position="26"/>
    </location>
</feature>
<dbReference type="RefSeq" id="WP_310470693.1">
    <property type="nucleotide sequence ID" value="NZ_CP136522.1"/>
</dbReference>
<proteinExistence type="predicted"/>
<sequence length="120" mass="11925">MNLVNKTAVTLAVGAVVIGSSLASTAQASAFGFSEMQAGYQLIEGEGKCGEGKCGAEEAADKVKEGKCGEGKCGADKAVDKVKEAKCGEGKCGGDKAKAKVDAKVKTEGKCGEGKCGGSK</sequence>
<name>A0ABZ0K3M5_9GAMM</name>
<gene>
    <name evidence="2" type="ORF">RGE70_06510</name>
</gene>
<dbReference type="EMBL" id="CP136522">
    <property type="protein sequence ID" value="WOT06419.1"/>
    <property type="molecule type" value="Genomic_DNA"/>
</dbReference>
<reference evidence="2 3" key="1">
    <citation type="submission" date="2023-10" db="EMBL/GenBank/DDBJ databases">
        <title>Complete genome sequence of Shewanella sp. DAU334.</title>
        <authorList>
            <person name="Lee Y.-S."/>
            <person name="Jeong H.-R."/>
            <person name="Hwang E.-J."/>
            <person name="Choi Y.-L."/>
            <person name="Kim G.-D."/>
        </authorList>
    </citation>
    <scope>NUCLEOTIDE SEQUENCE [LARGE SCALE GENOMIC DNA]</scope>
    <source>
        <strain evidence="2 3">DAU334</strain>
    </source>
</reference>
<evidence type="ECO:0008006" key="4">
    <source>
        <dbReference type="Google" id="ProtNLM"/>
    </source>
</evidence>